<gene>
    <name evidence="4" type="ORF">GM920_17425</name>
</gene>
<comment type="caution">
    <text evidence="4">The sequence shown here is derived from an EMBL/GenBank/DDBJ whole genome shotgun (WGS) entry which is preliminary data.</text>
</comment>
<keyword evidence="1" id="KW-0812">Transmembrane</keyword>
<feature type="domain" description="Protein FecR C-terminal" evidence="3">
    <location>
        <begin position="305"/>
        <end position="371"/>
    </location>
</feature>
<evidence type="ECO:0000259" key="3">
    <source>
        <dbReference type="Pfam" id="PF16344"/>
    </source>
</evidence>
<dbReference type="InterPro" id="IPR032508">
    <property type="entry name" value="FecR_C"/>
</dbReference>
<dbReference type="Gene3D" id="2.60.120.1440">
    <property type="match status" value="1"/>
</dbReference>
<proteinExistence type="predicted"/>
<dbReference type="EMBL" id="WNXC01000007">
    <property type="protein sequence ID" value="MBB2150682.1"/>
    <property type="molecule type" value="Genomic_DNA"/>
</dbReference>
<keyword evidence="1" id="KW-1133">Transmembrane helix</keyword>
<dbReference type="PANTHER" id="PTHR30273:SF2">
    <property type="entry name" value="PROTEIN FECR"/>
    <property type="match status" value="1"/>
</dbReference>
<dbReference type="Pfam" id="PF16344">
    <property type="entry name" value="FecR_C"/>
    <property type="match status" value="1"/>
</dbReference>
<feature type="domain" description="FecR protein" evidence="2">
    <location>
        <begin position="166"/>
        <end position="262"/>
    </location>
</feature>
<accession>A0ABR6EZJ4</accession>
<dbReference type="InterPro" id="IPR012373">
    <property type="entry name" value="Ferrdict_sens_TM"/>
</dbReference>
<evidence type="ECO:0000313" key="4">
    <source>
        <dbReference type="EMBL" id="MBB2150682.1"/>
    </source>
</evidence>
<reference evidence="4 5" key="1">
    <citation type="submission" date="2019-11" db="EMBL/GenBank/DDBJ databases">
        <title>Description of Pedobacter sp. LMG 31462T.</title>
        <authorList>
            <person name="Carlier A."/>
            <person name="Qi S."/>
            <person name="Vandamme P."/>
        </authorList>
    </citation>
    <scope>NUCLEOTIDE SEQUENCE [LARGE SCALE GENOMIC DNA]</scope>
    <source>
        <strain evidence="4 5">LMG 31462</strain>
    </source>
</reference>
<dbReference type="Proteomes" id="UP000636110">
    <property type="component" value="Unassembled WGS sequence"/>
</dbReference>
<dbReference type="Pfam" id="PF04773">
    <property type="entry name" value="FecR"/>
    <property type="match status" value="1"/>
</dbReference>
<dbReference type="PANTHER" id="PTHR30273">
    <property type="entry name" value="PERIPLASMIC SIGNAL SENSOR AND SIGMA FACTOR ACTIVATOR FECR-RELATED"/>
    <property type="match status" value="1"/>
</dbReference>
<dbReference type="Gene3D" id="3.55.50.30">
    <property type="match status" value="1"/>
</dbReference>
<keyword evidence="5" id="KW-1185">Reference proteome</keyword>
<dbReference type="RefSeq" id="WP_182959862.1">
    <property type="nucleotide sequence ID" value="NZ_WNXC01000007.1"/>
</dbReference>
<organism evidence="4 5">
    <name type="scientific">Pedobacter gandavensis</name>
    <dbReference type="NCBI Taxonomy" id="2679963"/>
    <lineage>
        <taxon>Bacteria</taxon>
        <taxon>Pseudomonadati</taxon>
        <taxon>Bacteroidota</taxon>
        <taxon>Sphingobacteriia</taxon>
        <taxon>Sphingobacteriales</taxon>
        <taxon>Sphingobacteriaceae</taxon>
        <taxon>Pedobacter</taxon>
    </lineage>
</organism>
<dbReference type="InterPro" id="IPR006860">
    <property type="entry name" value="FecR"/>
</dbReference>
<keyword evidence="1" id="KW-0472">Membrane</keyword>
<sequence>MEESDFYETLVQRYLKKQLNDQELELFAELVKTGELDDHLLMAWNEDLEITEEDELDFNRAQKVRFLWPKAVAAAAILVMLSFGGYFYFQKYAAVNTNDLRASLNDVDPGGNKATLTLADGSKISLTDADNGELAKQSGVRISKSKNGELVYSVIASDTKQPVFNTISTPRGGVYQVNLPDGTRVWLNAASSLRFPTTFTQLKERKVELEGEAYFEVAKNKKLPFIVSTGAQQVQVLGTHFNINSYQDEEEVKTTLLEGSVKVFAANMMVLKPGEQANVTKNGAGNVKVSQANIEQVMAWKNGFFHFEKDNLHAVMRQLSRWYDVDIVYEVDRPDDEFMGDIPRGIKLSEVLKMLSFEGTQFKIDGHKLIVKK</sequence>
<protein>
    <submittedName>
        <fullName evidence="4">DUF4974 domain-containing protein</fullName>
    </submittedName>
</protein>
<evidence type="ECO:0000313" key="5">
    <source>
        <dbReference type="Proteomes" id="UP000636110"/>
    </source>
</evidence>
<name>A0ABR6EZJ4_9SPHI</name>
<evidence type="ECO:0000259" key="2">
    <source>
        <dbReference type="Pfam" id="PF04773"/>
    </source>
</evidence>
<evidence type="ECO:0000256" key="1">
    <source>
        <dbReference type="SAM" id="Phobius"/>
    </source>
</evidence>
<feature type="transmembrane region" description="Helical" evidence="1">
    <location>
        <begin position="67"/>
        <end position="89"/>
    </location>
</feature>